<name>A0ABS1TBD8_9CLOT</name>
<dbReference type="PROSITE" id="PS00599">
    <property type="entry name" value="AA_TRANSFER_CLASS_2"/>
    <property type="match status" value="1"/>
</dbReference>
<dbReference type="SUPFAM" id="SSF53383">
    <property type="entry name" value="PLP-dependent transferases"/>
    <property type="match status" value="1"/>
</dbReference>
<evidence type="ECO:0000313" key="8">
    <source>
        <dbReference type="EMBL" id="MBL4936676.1"/>
    </source>
</evidence>
<evidence type="ECO:0000256" key="5">
    <source>
        <dbReference type="ARBA" id="ARBA00022898"/>
    </source>
</evidence>
<comment type="function">
    <text evidence="2">Catalyzes the decarboxylative condensation of pimeloyl-[acyl-carrier protein] and L-alanine to produce 8-amino-7-oxononanoate (AON), [acyl-carrier protein], and carbon dioxide.</text>
</comment>
<dbReference type="Proteomes" id="UP000632377">
    <property type="component" value="Unassembled WGS sequence"/>
</dbReference>
<accession>A0ABS1TBD8</accession>
<sequence>MVDIFEKCYNFTEAKEAIKAGIYPYFHALTSGQDTEVIMNGKRVIMLGSNNYLGLTSDPRLKKAAIEAVEKYGSGCSGSRFLNGTLDLHIELEKKLAAFVRKEDALVFSTGFQTNLGILSAIAAKNDYIIGDRQNHASIVDACRLSFAKLLKFKHNDMQDLERVLKYIPEDSGKIIVVDGVFSMEGDIANLPEIVKLAKQYGARVMVDDAHGLGVMGDHGRGTAEYFGLEDEVDIVMGTFSKSLASLGGYVAAKEEVIHFIKHHSRPFIFSASIPPANAAAAMEALNILEKEPERVKKLWENAEFMKAGFKAMGLSIGETQTPIIPIVVGDDYRAFALTMKLLEEGVYVNPAVSPAVEKGCALLRTSYTPTHTKEQLEFALKAFERVLGKKEQTA</sequence>
<evidence type="ECO:0000256" key="6">
    <source>
        <dbReference type="RuleBase" id="RU003693"/>
    </source>
</evidence>
<keyword evidence="9" id="KW-1185">Reference proteome</keyword>
<dbReference type="Gene3D" id="3.90.1150.10">
    <property type="entry name" value="Aspartate Aminotransferase, domain 1"/>
    <property type="match status" value="1"/>
</dbReference>
<dbReference type="Pfam" id="PF00155">
    <property type="entry name" value="Aminotran_1_2"/>
    <property type="match status" value="1"/>
</dbReference>
<dbReference type="InterPro" id="IPR004839">
    <property type="entry name" value="Aminotransferase_I/II_large"/>
</dbReference>
<dbReference type="InterPro" id="IPR001917">
    <property type="entry name" value="Aminotrans_II_pyridoxalP_BS"/>
</dbReference>
<dbReference type="EMBL" id="JAESWC010000008">
    <property type="protein sequence ID" value="MBL4936676.1"/>
    <property type="molecule type" value="Genomic_DNA"/>
</dbReference>
<evidence type="ECO:0000313" key="9">
    <source>
        <dbReference type="Proteomes" id="UP000632377"/>
    </source>
</evidence>
<dbReference type="InterPro" id="IPR015421">
    <property type="entry name" value="PyrdxlP-dep_Trfase_major"/>
</dbReference>
<comment type="similarity">
    <text evidence="6">Belongs to the class-II pyridoxal-phosphate-dependent aminotransferase family.</text>
</comment>
<comment type="subunit">
    <text evidence="3">Homodimer.</text>
</comment>
<dbReference type="PANTHER" id="PTHR13693">
    <property type="entry name" value="CLASS II AMINOTRANSFERASE/8-AMINO-7-OXONONANOATE SYNTHASE"/>
    <property type="match status" value="1"/>
</dbReference>
<evidence type="ECO:0000256" key="1">
    <source>
        <dbReference type="ARBA" id="ARBA00001933"/>
    </source>
</evidence>
<proteinExistence type="inferred from homology"/>
<comment type="caution">
    <text evidence="8">The sequence shown here is derived from an EMBL/GenBank/DDBJ whole genome shotgun (WGS) entry which is preliminary data.</text>
</comment>
<evidence type="ECO:0000259" key="7">
    <source>
        <dbReference type="Pfam" id="PF00155"/>
    </source>
</evidence>
<evidence type="ECO:0000256" key="3">
    <source>
        <dbReference type="ARBA" id="ARBA00011738"/>
    </source>
</evidence>
<protein>
    <submittedName>
        <fullName evidence="8">Aminotransferase class I/II-fold pyridoxal phosphate-dependent enzyme</fullName>
    </submittedName>
</protein>
<dbReference type="GO" id="GO:0008483">
    <property type="term" value="F:transaminase activity"/>
    <property type="evidence" value="ECO:0007669"/>
    <property type="project" value="UniProtKB-KW"/>
</dbReference>
<dbReference type="Gene3D" id="3.40.640.10">
    <property type="entry name" value="Type I PLP-dependent aspartate aminotransferase-like (Major domain)"/>
    <property type="match status" value="1"/>
</dbReference>
<feature type="domain" description="Aminotransferase class I/classII large" evidence="7">
    <location>
        <begin position="43"/>
        <end position="383"/>
    </location>
</feature>
<keyword evidence="8" id="KW-0032">Aminotransferase</keyword>
<keyword evidence="4" id="KW-0808">Transferase</keyword>
<dbReference type="InterPro" id="IPR015422">
    <property type="entry name" value="PyrdxlP-dep_Trfase_small"/>
</dbReference>
<comment type="cofactor">
    <cofactor evidence="1 6">
        <name>pyridoxal 5'-phosphate</name>
        <dbReference type="ChEBI" id="CHEBI:597326"/>
    </cofactor>
</comment>
<dbReference type="PANTHER" id="PTHR13693:SF3">
    <property type="entry name" value="LD36009P"/>
    <property type="match status" value="1"/>
</dbReference>
<gene>
    <name evidence="8" type="ORF">JK636_13010</name>
</gene>
<evidence type="ECO:0000256" key="2">
    <source>
        <dbReference type="ARBA" id="ARBA00002513"/>
    </source>
</evidence>
<dbReference type="InterPro" id="IPR015424">
    <property type="entry name" value="PyrdxlP-dep_Trfase"/>
</dbReference>
<dbReference type="InterPro" id="IPR050087">
    <property type="entry name" value="AON_synthase_class-II"/>
</dbReference>
<evidence type="ECO:0000256" key="4">
    <source>
        <dbReference type="ARBA" id="ARBA00022679"/>
    </source>
</evidence>
<organism evidence="8 9">
    <name type="scientific">Clostridium rhizosphaerae</name>
    <dbReference type="NCBI Taxonomy" id="2803861"/>
    <lineage>
        <taxon>Bacteria</taxon>
        <taxon>Bacillati</taxon>
        <taxon>Bacillota</taxon>
        <taxon>Clostridia</taxon>
        <taxon>Eubacteriales</taxon>
        <taxon>Clostridiaceae</taxon>
        <taxon>Clostridium</taxon>
    </lineage>
</organism>
<dbReference type="RefSeq" id="WP_202749437.1">
    <property type="nucleotide sequence ID" value="NZ_JAESWC010000008.1"/>
</dbReference>
<reference evidence="8 9" key="1">
    <citation type="submission" date="2021-01" db="EMBL/GenBank/DDBJ databases">
        <title>Genome public.</title>
        <authorList>
            <person name="Liu C."/>
            <person name="Sun Q."/>
        </authorList>
    </citation>
    <scope>NUCLEOTIDE SEQUENCE [LARGE SCALE GENOMIC DNA]</scope>
    <source>
        <strain evidence="8 9">YIM B02515</strain>
    </source>
</reference>
<dbReference type="CDD" id="cd06454">
    <property type="entry name" value="KBL_like"/>
    <property type="match status" value="1"/>
</dbReference>
<keyword evidence="5 6" id="KW-0663">Pyridoxal phosphate</keyword>